<feature type="transmembrane region" description="Helical" evidence="1">
    <location>
        <begin position="122"/>
        <end position="146"/>
    </location>
</feature>
<feature type="transmembrane region" description="Helical" evidence="1">
    <location>
        <begin position="213"/>
        <end position="235"/>
    </location>
</feature>
<reference evidence="4" key="2">
    <citation type="submission" date="2015-01" db="EMBL/GenBank/DDBJ databases">
        <title>Evolutionary Origins and Diversification of the Mycorrhizal Mutualists.</title>
        <authorList>
            <consortium name="DOE Joint Genome Institute"/>
            <consortium name="Mycorrhizal Genomics Consortium"/>
            <person name="Kohler A."/>
            <person name="Kuo A."/>
            <person name="Nagy L.G."/>
            <person name="Floudas D."/>
            <person name="Copeland A."/>
            <person name="Barry K.W."/>
            <person name="Cichocki N."/>
            <person name="Veneault-Fourrey C."/>
            <person name="LaButti K."/>
            <person name="Lindquist E.A."/>
            <person name="Lipzen A."/>
            <person name="Lundell T."/>
            <person name="Morin E."/>
            <person name="Murat C."/>
            <person name="Riley R."/>
            <person name="Ohm R."/>
            <person name="Sun H."/>
            <person name="Tunlid A."/>
            <person name="Henrissat B."/>
            <person name="Grigoriev I.V."/>
            <person name="Hibbett D.S."/>
            <person name="Martin F."/>
        </authorList>
    </citation>
    <scope>NUCLEOTIDE SEQUENCE [LARGE SCALE GENOMIC DNA]</scope>
    <source>
        <strain evidence="4">UH-Slu-Lm8-n1</strain>
    </source>
</reference>
<gene>
    <name evidence="3" type="ORF">CY34DRAFT_810177</name>
</gene>
<keyword evidence="4" id="KW-1185">Reference proteome</keyword>
<dbReference type="InParanoid" id="A0A0D0ATK5"/>
<dbReference type="HOGENOM" id="CLU_035509_11_2_1"/>
<dbReference type="InterPro" id="IPR045340">
    <property type="entry name" value="DUF6533"/>
</dbReference>
<feature type="transmembrane region" description="Helical" evidence="1">
    <location>
        <begin position="53"/>
        <end position="74"/>
    </location>
</feature>
<evidence type="ECO:0000256" key="1">
    <source>
        <dbReference type="SAM" id="Phobius"/>
    </source>
</evidence>
<dbReference type="EMBL" id="KN835441">
    <property type="protein sequence ID" value="KIK37597.1"/>
    <property type="molecule type" value="Genomic_DNA"/>
</dbReference>
<protein>
    <recommendedName>
        <fullName evidence="2">DUF6533 domain-containing protein</fullName>
    </recommendedName>
</protein>
<name>A0A0D0ATK5_9AGAM</name>
<keyword evidence="1" id="KW-1133">Transmembrane helix</keyword>
<feature type="transmembrane region" description="Helical" evidence="1">
    <location>
        <begin position="166"/>
        <end position="192"/>
    </location>
</feature>
<evidence type="ECO:0000259" key="2">
    <source>
        <dbReference type="Pfam" id="PF20151"/>
    </source>
</evidence>
<evidence type="ECO:0000313" key="4">
    <source>
        <dbReference type="Proteomes" id="UP000054485"/>
    </source>
</evidence>
<feature type="transmembrane region" description="Helical" evidence="1">
    <location>
        <begin position="241"/>
        <end position="259"/>
    </location>
</feature>
<dbReference type="Proteomes" id="UP000054485">
    <property type="component" value="Unassembled WGS sequence"/>
</dbReference>
<organism evidence="3 4">
    <name type="scientific">Suillus luteus UH-Slu-Lm8-n1</name>
    <dbReference type="NCBI Taxonomy" id="930992"/>
    <lineage>
        <taxon>Eukaryota</taxon>
        <taxon>Fungi</taxon>
        <taxon>Dikarya</taxon>
        <taxon>Basidiomycota</taxon>
        <taxon>Agaricomycotina</taxon>
        <taxon>Agaricomycetes</taxon>
        <taxon>Agaricomycetidae</taxon>
        <taxon>Boletales</taxon>
        <taxon>Suillineae</taxon>
        <taxon>Suillaceae</taxon>
        <taxon>Suillus</taxon>
    </lineage>
</organism>
<evidence type="ECO:0000313" key="3">
    <source>
        <dbReference type="EMBL" id="KIK37597.1"/>
    </source>
</evidence>
<proteinExistence type="predicted"/>
<sequence>MEYSSDDIAAARSLQIATYIYVSTATFWTYDYACSLHEEWTFLLRSHWSKVKGMYIVTRYLPFIFLMIDLYLNFTLNENPDKCRVLDNIGSGTCMVHSSSGMFSDCFFILRTYTLWNNNRIMLVAMLSTFFIFLVASLGISFATTVSSPYVTSAIPSITGCYQSSISILFVPFLLFSIFQLGLVIATLIRAIQSWRGRPNHLYAVLVNNNISFYTCGFLISLTNIFTSMFLQYAYSSMLHNFQFAILAILATRLHLHLWRINQHAYVSSAVMRTSMSDIRFANSTA</sequence>
<keyword evidence="1" id="KW-0812">Transmembrane</keyword>
<dbReference type="STRING" id="930992.A0A0D0ATK5"/>
<dbReference type="OrthoDB" id="2993276at2759"/>
<reference evidence="3 4" key="1">
    <citation type="submission" date="2014-04" db="EMBL/GenBank/DDBJ databases">
        <authorList>
            <consortium name="DOE Joint Genome Institute"/>
            <person name="Kuo A."/>
            <person name="Ruytinx J."/>
            <person name="Rineau F."/>
            <person name="Colpaert J."/>
            <person name="Kohler A."/>
            <person name="Nagy L.G."/>
            <person name="Floudas D."/>
            <person name="Copeland A."/>
            <person name="Barry K.W."/>
            <person name="Cichocki N."/>
            <person name="Veneault-Fourrey C."/>
            <person name="LaButti K."/>
            <person name="Lindquist E.A."/>
            <person name="Lipzen A."/>
            <person name="Lundell T."/>
            <person name="Morin E."/>
            <person name="Murat C."/>
            <person name="Sun H."/>
            <person name="Tunlid A."/>
            <person name="Henrissat B."/>
            <person name="Grigoriev I.V."/>
            <person name="Hibbett D.S."/>
            <person name="Martin F."/>
            <person name="Nordberg H.P."/>
            <person name="Cantor M.N."/>
            <person name="Hua S.X."/>
        </authorList>
    </citation>
    <scope>NUCLEOTIDE SEQUENCE [LARGE SCALE GENOMIC DNA]</scope>
    <source>
        <strain evidence="3 4">UH-Slu-Lm8-n1</strain>
    </source>
</reference>
<keyword evidence="1" id="KW-0472">Membrane</keyword>
<dbReference type="Pfam" id="PF20151">
    <property type="entry name" value="DUF6533"/>
    <property type="match status" value="1"/>
</dbReference>
<accession>A0A0D0ATK5</accession>
<feature type="domain" description="DUF6533" evidence="2">
    <location>
        <begin position="19"/>
        <end position="64"/>
    </location>
</feature>
<dbReference type="AlphaFoldDB" id="A0A0D0ATK5"/>